<gene>
    <name evidence="7" type="ORF">BT63DRAFT_475699</name>
</gene>
<accession>A0A6A6UNZ8</accession>
<proteinExistence type="predicted"/>
<keyword evidence="4" id="KW-0862">Zinc</keyword>
<keyword evidence="8" id="KW-1185">Reference proteome</keyword>
<protein>
    <recommendedName>
        <fullName evidence="6">DAPG hydrolase PhiG domain-containing protein</fullName>
    </recommendedName>
</protein>
<dbReference type="OrthoDB" id="3335931at2759"/>
<dbReference type="InterPro" id="IPR041526">
    <property type="entry name" value="DAPG_hydrolase"/>
</dbReference>
<dbReference type="GO" id="GO:0016787">
    <property type="term" value="F:hydrolase activity"/>
    <property type="evidence" value="ECO:0007669"/>
    <property type="project" value="UniProtKB-KW"/>
</dbReference>
<evidence type="ECO:0000256" key="1">
    <source>
        <dbReference type="ARBA" id="ARBA00001947"/>
    </source>
</evidence>
<keyword evidence="5" id="KW-0732">Signal</keyword>
<dbReference type="Proteomes" id="UP000799302">
    <property type="component" value="Unassembled WGS sequence"/>
</dbReference>
<sequence length="261" mass="29314">MLLYSIFATLVANIAITSAADPPPPQPLLLSDAKKLLVPDYPKEERGWVQNSDGMYYISTNTHMPGITGAMIDWWFGYVTTTEQYIPWHPLDHVYSEWSGPHGNSTYINGNHLVYEKIGGELQKLRINFLTPAKYFGEGYKGLWKTANVSTAAVGTVSFWEGKGKGVAGFQVGHLCHLIHEEADGIRMRSRFWLGDVDGLPLDKETRSSIVPMNLVTGLVKHATEEMGYLKGFLADLYRKENKIGPKKRGEKVIKPWSHDF</sequence>
<evidence type="ECO:0000256" key="2">
    <source>
        <dbReference type="ARBA" id="ARBA00022723"/>
    </source>
</evidence>
<name>A0A6A6UNZ8_9PEZI</name>
<organism evidence="7 8">
    <name type="scientific">Microthyrium microscopicum</name>
    <dbReference type="NCBI Taxonomy" id="703497"/>
    <lineage>
        <taxon>Eukaryota</taxon>
        <taxon>Fungi</taxon>
        <taxon>Dikarya</taxon>
        <taxon>Ascomycota</taxon>
        <taxon>Pezizomycotina</taxon>
        <taxon>Dothideomycetes</taxon>
        <taxon>Dothideomycetes incertae sedis</taxon>
        <taxon>Microthyriales</taxon>
        <taxon>Microthyriaceae</taxon>
        <taxon>Microthyrium</taxon>
    </lineage>
</organism>
<evidence type="ECO:0000256" key="3">
    <source>
        <dbReference type="ARBA" id="ARBA00022801"/>
    </source>
</evidence>
<keyword evidence="3" id="KW-0378">Hydrolase</keyword>
<evidence type="ECO:0000313" key="8">
    <source>
        <dbReference type="Proteomes" id="UP000799302"/>
    </source>
</evidence>
<evidence type="ECO:0000256" key="5">
    <source>
        <dbReference type="SAM" id="SignalP"/>
    </source>
</evidence>
<evidence type="ECO:0000259" key="6">
    <source>
        <dbReference type="Pfam" id="PF18089"/>
    </source>
</evidence>
<dbReference type="AlphaFoldDB" id="A0A6A6UNZ8"/>
<dbReference type="Pfam" id="PF18089">
    <property type="entry name" value="DAPG_hydrolase"/>
    <property type="match status" value="1"/>
</dbReference>
<dbReference type="EMBL" id="MU004231">
    <property type="protein sequence ID" value="KAF2673147.1"/>
    <property type="molecule type" value="Genomic_DNA"/>
</dbReference>
<keyword evidence="2" id="KW-0479">Metal-binding</keyword>
<comment type="cofactor">
    <cofactor evidence="1">
        <name>Zn(2+)</name>
        <dbReference type="ChEBI" id="CHEBI:29105"/>
    </cofactor>
</comment>
<feature type="signal peptide" evidence="5">
    <location>
        <begin position="1"/>
        <end position="19"/>
    </location>
</feature>
<evidence type="ECO:0000256" key="4">
    <source>
        <dbReference type="ARBA" id="ARBA00022833"/>
    </source>
</evidence>
<feature type="domain" description="DAPG hydrolase PhiG" evidence="6">
    <location>
        <begin position="30"/>
        <end position="239"/>
    </location>
</feature>
<reference evidence="7" key="1">
    <citation type="journal article" date="2020" name="Stud. Mycol.">
        <title>101 Dothideomycetes genomes: a test case for predicting lifestyles and emergence of pathogens.</title>
        <authorList>
            <person name="Haridas S."/>
            <person name="Albert R."/>
            <person name="Binder M."/>
            <person name="Bloem J."/>
            <person name="Labutti K."/>
            <person name="Salamov A."/>
            <person name="Andreopoulos B."/>
            <person name="Baker S."/>
            <person name="Barry K."/>
            <person name="Bills G."/>
            <person name="Bluhm B."/>
            <person name="Cannon C."/>
            <person name="Castanera R."/>
            <person name="Culley D."/>
            <person name="Daum C."/>
            <person name="Ezra D."/>
            <person name="Gonzalez J."/>
            <person name="Henrissat B."/>
            <person name="Kuo A."/>
            <person name="Liang C."/>
            <person name="Lipzen A."/>
            <person name="Lutzoni F."/>
            <person name="Magnuson J."/>
            <person name="Mondo S."/>
            <person name="Nolan M."/>
            <person name="Ohm R."/>
            <person name="Pangilinan J."/>
            <person name="Park H.-J."/>
            <person name="Ramirez L."/>
            <person name="Alfaro M."/>
            <person name="Sun H."/>
            <person name="Tritt A."/>
            <person name="Yoshinaga Y."/>
            <person name="Zwiers L.-H."/>
            <person name="Turgeon B."/>
            <person name="Goodwin S."/>
            <person name="Spatafora J."/>
            <person name="Crous P."/>
            <person name="Grigoriev I."/>
        </authorList>
    </citation>
    <scope>NUCLEOTIDE SEQUENCE</scope>
    <source>
        <strain evidence="7">CBS 115976</strain>
    </source>
</reference>
<evidence type="ECO:0000313" key="7">
    <source>
        <dbReference type="EMBL" id="KAF2673147.1"/>
    </source>
</evidence>
<dbReference type="GO" id="GO:0046872">
    <property type="term" value="F:metal ion binding"/>
    <property type="evidence" value="ECO:0007669"/>
    <property type="project" value="UniProtKB-KW"/>
</dbReference>
<feature type="chain" id="PRO_5025434711" description="DAPG hydrolase PhiG domain-containing protein" evidence="5">
    <location>
        <begin position="20"/>
        <end position="261"/>
    </location>
</feature>